<dbReference type="Proteomes" id="UP000634136">
    <property type="component" value="Unassembled WGS sequence"/>
</dbReference>
<dbReference type="GO" id="GO:0004497">
    <property type="term" value="F:monooxygenase activity"/>
    <property type="evidence" value="ECO:0007669"/>
    <property type="project" value="UniProtKB-KW"/>
</dbReference>
<sequence length="124" mass="13921">MAILMITLFVKREASAPTFTPSRASPFLCSIPKNRPISSCLMGRSRSSIRPLRSSDIHSFFMNFQPVAHGHFVGFQNLFGYFCGGNNNEGKRAEIKVSSIEVYIEWVVILYDLSFIDYVDAFGG</sequence>
<protein>
    <submittedName>
        <fullName evidence="1">3,9-dihydroxypterocarpan 6A-monooxygenase</fullName>
    </submittedName>
</protein>
<keyword evidence="2" id="KW-1185">Reference proteome</keyword>
<accession>A0A834SIE9</accession>
<dbReference type="EMBL" id="JAAIUW010000013">
    <property type="protein sequence ID" value="KAF7804117.1"/>
    <property type="molecule type" value="Genomic_DNA"/>
</dbReference>
<organism evidence="1 2">
    <name type="scientific">Senna tora</name>
    <dbReference type="NCBI Taxonomy" id="362788"/>
    <lineage>
        <taxon>Eukaryota</taxon>
        <taxon>Viridiplantae</taxon>
        <taxon>Streptophyta</taxon>
        <taxon>Embryophyta</taxon>
        <taxon>Tracheophyta</taxon>
        <taxon>Spermatophyta</taxon>
        <taxon>Magnoliopsida</taxon>
        <taxon>eudicotyledons</taxon>
        <taxon>Gunneridae</taxon>
        <taxon>Pentapetalae</taxon>
        <taxon>rosids</taxon>
        <taxon>fabids</taxon>
        <taxon>Fabales</taxon>
        <taxon>Fabaceae</taxon>
        <taxon>Caesalpinioideae</taxon>
        <taxon>Cassia clade</taxon>
        <taxon>Senna</taxon>
    </lineage>
</organism>
<keyword evidence="1" id="KW-0503">Monooxygenase</keyword>
<dbReference type="AlphaFoldDB" id="A0A834SIE9"/>
<proteinExistence type="predicted"/>
<reference evidence="1" key="1">
    <citation type="submission" date="2020-09" db="EMBL/GenBank/DDBJ databases">
        <title>Genome-Enabled Discovery of Anthraquinone Biosynthesis in Senna tora.</title>
        <authorList>
            <person name="Kang S.-H."/>
            <person name="Pandey R.P."/>
            <person name="Lee C.-M."/>
            <person name="Sim J.-S."/>
            <person name="Jeong J.-T."/>
            <person name="Choi B.-S."/>
            <person name="Jung M."/>
            <person name="Ginzburg D."/>
            <person name="Zhao K."/>
            <person name="Won S.Y."/>
            <person name="Oh T.-J."/>
            <person name="Yu Y."/>
            <person name="Kim N.-H."/>
            <person name="Lee O.R."/>
            <person name="Lee T.-H."/>
            <person name="Bashyal P."/>
            <person name="Kim T.-S."/>
            <person name="Lee W.-H."/>
            <person name="Kawkins C."/>
            <person name="Kim C.-K."/>
            <person name="Kim J.S."/>
            <person name="Ahn B.O."/>
            <person name="Rhee S.Y."/>
            <person name="Sohng J.K."/>
        </authorList>
    </citation>
    <scope>NUCLEOTIDE SEQUENCE</scope>
    <source>
        <tissue evidence="1">Leaf</tissue>
    </source>
</reference>
<gene>
    <name evidence="1" type="ORF">G2W53_043228</name>
</gene>
<evidence type="ECO:0000313" key="1">
    <source>
        <dbReference type="EMBL" id="KAF7804117.1"/>
    </source>
</evidence>
<keyword evidence="1" id="KW-0560">Oxidoreductase</keyword>
<name>A0A834SIE9_9FABA</name>
<comment type="caution">
    <text evidence="1">The sequence shown here is derived from an EMBL/GenBank/DDBJ whole genome shotgun (WGS) entry which is preliminary data.</text>
</comment>
<evidence type="ECO:0000313" key="2">
    <source>
        <dbReference type="Proteomes" id="UP000634136"/>
    </source>
</evidence>